<feature type="domain" description="Uncharacterized protein YfbK C-terminal" evidence="1">
    <location>
        <begin position="5"/>
        <end position="114"/>
    </location>
</feature>
<evidence type="ECO:0000313" key="2">
    <source>
        <dbReference type="EMBL" id="CAA6810744.1"/>
    </source>
</evidence>
<organism evidence="2">
    <name type="scientific">uncultured Sulfurovum sp</name>
    <dbReference type="NCBI Taxonomy" id="269237"/>
    <lineage>
        <taxon>Bacteria</taxon>
        <taxon>Pseudomonadati</taxon>
        <taxon>Campylobacterota</taxon>
        <taxon>Epsilonproteobacteria</taxon>
        <taxon>Campylobacterales</taxon>
        <taxon>Sulfurovaceae</taxon>
        <taxon>Sulfurovum</taxon>
        <taxon>environmental samples</taxon>
    </lineage>
</organism>
<gene>
    <name evidence="2" type="ORF">HELGO_WM14948</name>
</gene>
<evidence type="ECO:0000259" key="1">
    <source>
        <dbReference type="Pfam" id="PF12034"/>
    </source>
</evidence>
<dbReference type="AlphaFoldDB" id="A0A6S6SX96"/>
<reference evidence="2" key="1">
    <citation type="submission" date="2020-01" db="EMBL/GenBank/DDBJ databases">
        <authorList>
            <person name="Meier V. D."/>
            <person name="Meier V D."/>
        </authorList>
    </citation>
    <scope>NUCLEOTIDE SEQUENCE</scope>
    <source>
        <strain evidence="2">HLG_WM_MAG_02</strain>
    </source>
</reference>
<name>A0A6S6SX96_9BACT</name>
<protein>
    <recommendedName>
        <fullName evidence="1">Uncharacterized protein YfbK C-terminal domain-containing protein</fullName>
    </recommendedName>
</protein>
<dbReference type="EMBL" id="CACVAZ010000064">
    <property type="protein sequence ID" value="CAA6810744.1"/>
    <property type="molecule type" value="Genomic_DNA"/>
</dbReference>
<dbReference type="InterPro" id="IPR021908">
    <property type="entry name" value="YfbK_C"/>
</dbReference>
<proteinExistence type="predicted"/>
<accession>A0A6S6SX96</accession>
<dbReference type="Pfam" id="PF12034">
    <property type="entry name" value="YfbK_C"/>
    <property type="match status" value="1"/>
</dbReference>
<sequence>MASKEVKSQIDDLKYQRTTTVTSNELATVKIRYKNPDGDTSMKMSKIISDIDEDIFKKDFDFAQTVAGFGMLLRDSEYKNALTFDKLIELAKASKGEDQEGYRAEFIKMMEKAELLK</sequence>